<dbReference type="EC" id="2.7.11.1" evidence="1"/>
<comment type="caution">
    <text evidence="10">The sequence shown here is derived from an EMBL/GenBank/DDBJ whole genome shotgun (WGS) entry which is preliminary data.</text>
</comment>
<dbReference type="Proteomes" id="UP000522270">
    <property type="component" value="Unassembled WGS sequence"/>
</dbReference>
<evidence type="ECO:0000256" key="7">
    <source>
        <dbReference type="ARBA" id="ARBA00047899"/>
    </source>
</evidence>
<reference evidence="10 11" key="1">
    <citation type="submission" date="2019-09" db="EMBL/GenBank/DDBJ databases">
        <title>Bird 10,000 Genomes (B10K) Project - Family phase.</title>
        <authorList>
            <person name="Zhang G."/>
        </authorList>
    </citation>
    <scope>NUCLEOTIDE SEQUENCE [LARGE SCALE GENOMIC DNA]</scope>
    <source>
        <strain evidence="10">B10K-DU-027-49</strain>
        <tissue evidence="10">Muscle</tissue>
    </source>
</reference>
<gene>
    <name evidence="10" type="primary">Mast1</name>
    <name evidence="10" type="ORF">PTEBUR_R07268</name>
</gene>
<evidence type="ECO:0000259" key="9">
    <source>
        <dbReference type="PROSITE" id="PS50011"/>
    </source>
</evidence>
<organism evidence="10 11">
    <name type="scientific">Pterocles burchelli</name>
    <dbReference type="NCBI Taxonomy" id="2585816"/>
    <lineage>
        <taxon>Eukaryota</taxon>
        <taxon>Metazoa</taxon>
        <taxon>Chordata</taxon>
        <taxon>Craniata</taxon>
        <taxon>Vertebrata</taxon>
        <taxon>Euteleostomi</taxon>
        <taxon>Archelosauria</taxon>
        <taxon>Archosauria</taxon>
        <taxon>Dinosauria</taxon>
        <taxon>Saurischia</taxon>
        <taxon>Theropoda</taxon>
        <taxon>Coelurosauria</taxon>
        <taxon>Aves</taxon>
        <taxon>Neognathae</taxon>
        <taxon>Neoaves</taxon>
        <taxon>Columbimorphae</taxon>
        <taxon>Pterocliformes</taxon>
        <taxon>Pteroclidae</taxon>
        <taxon>Pterocles</taxon>
    </lineage>
</organism>
<evidence type="ECO:0000256" key="3">
    <source>
        <dbReference type="ARBA" id="ARBA00022679"/>
    </source>
</evidence>
<dbReference type="InterPro" id="IPR000719">
    <property type="entry name" value="Prot_kinase_dom"/>
</dbReference>
<evidence type="ECO:0000313" key="10">
    <source>
        <dbReference type="EMBL" id="NWU73884.1"/>
    </source>
</evidence>
<accession>A0A7K5Z865</accession>
<name>A0A7K5Z865_9AVES</name>
<keyword evidence="6" id="KW-0067">ATP-binding</keyword>
<dbReference type="PROSITE" id="PS50011">
    <property type="entry name" value="PROTEIN_KINASE_DOM"/>
    <property type="match status" value="1"/>
</dbReference>
<dbReference type="GO" id="GO:0035556">
    <property type="term" value="P:intracellular signal transduction"/>
    <property type="evidence" value="ECO:0007669"/>
    <property type="project" value="TreeGrafter"/>
</dbReference>
<dbReference type="SUPFAM" id="SSF56112">
    <property type="entry name" value="Protein kinase-like (PK-like)"/>
    <property type="match status" value="1"/>
</dbReference>
<evidence type="ECO:0000256" key="6">
    <source>
        <dbReference type="ARBA" id="ARBA00022840"/>
    </source>
</evidence>
<dbReference type="SMART" id="SM00220">
    <property type="entry name" value="S_TKc"/>
    <property type="match status" value="1"/>
</dbReference>
<dbReference type="InterPro" id="IPR011009">
    <property type="entry name" value="Kinase-like_dom_sf"/>
</dbReference>
<feature type="non-terminal residue" evidence="10">
    <location>
        <position position="106"/>
    </location>
</feature>
<dbReference type="InterPro" id="IPR050236">
    <property type="entry name" value="Ser_Thr_kinase_AGC"/>
</dbReference>
<dbReference type="FunFam" id="3.30.200.20:FF:000012">
    <property type="entry name" value="microtubule-associated serine/threonine-protein kinase 2 isoform X1"/>
    <property type="match status" value="1"/>
</dbReference>
<dbReference type="AlphaFoldDB" id="A0A7K5Z865"/>
<keyword evidence="4" id="KW-0547">Nucleotide-binding</keyword>
<comment type="catalytic activity">
    <reaction evidence="7">
        <text>L-threonyl-[protein] + ATP = O-phospho-L-threonyl-[protein] + ADP + H(+)</text>
        <dbReference type="Rhea" id="RHEA:46608"/>
        <dbReference type="Rhea" id="RHEA-COMP:11060"/>
        <dbReference type="Rhea" id="RHEA-COMP:11605"/>
        <dbReference type="ChEBI" id="CHEBI:15378"/>
        <dbReference type="ChEBI" id="CHEBI:30013"/>
        <dbReference type="ChEBI" id="CHEBI:30616"/>
        <dbReference type="ChEBI" id="CHEBI:61977"/>
        <dbReference type="ChEBI" id="CHEBI:456216"/>
        <dbReference type="EC" id="2.7.11.1"/>
    </reaction>
</comment>
<dbReference type="Pfam" id="PF00069">
    <property type="entry name" value="Pkinase"/>
    <property type="match status" value="1"/>
</dbReference>
<comment type="catalytic activity">
    <reaction evidence="8">
        <text>L-seryl-[protein] + ATP = O-phospho-L-seryl-[protein] + ADP + H(+)</text>
        <dbReference type="Rhea" id="RHEA:17989"/>
        <dbReference type="Rhea" id="RHEA-COMP:9863"/>
        <dbReference type="Rhea" id="RHEA-COMP:11604"/>
        <dbReference type="ChEBI" id="CHEBI:15378"/>
        <dbReference type="ChEBI" id="CHEBI:29999"/>
        <dbReference type="ChEBI" id="CHEBI:30616"/>
        <dbReference type="ChEBI" id="CHEBI:83421"/>
        <dbReference type="ChEBI" id="CHEBI:456216"/>
        <dbReference type="EC" id="2.7.11.1"/>
    </reaction>
</comment>
<protein>
    <recommendedName>
        <fullName evidence="1">non-specific serine/threonine protein kinase</fullName>
        <ecNumber evidence="1">2.7.11.1</ecNumber>
    </recommendedName>
</protein>
<dbReference type="GO" id="GO:0004674">
    <property type="term" value="F:protein serine/threonine kinase activity"/>
    <property type="evidence" value="ECO:0007669"/>
    <property type="project" value="UniProtKB-KW"/>
</dbReference>
<evidence type="ECO:0000256" key="4">
    <source>
        <dbReference type="ARBA" id="ARBA00022741"/>
    </source>
</evidence>
<feature type="domain" description="Protein kinase" evidence="9">
    <location>
        <begin position="1"/>
        <end position="106"/>
    </location>
</feature>
<dbReference type="PANTHER" id="PTHR24356:SF150">
    <property type="entry name" value="MICROTUBULE-ASSOCIATED SERINE_THREONINE-PROTEIN KINASE 1"/>
    <property type="match status" value="1"/>
</dbReference>
<dbReference type="GO" id="GO:0005524">
    <property type="term" value="F:ATP binding"/>
    <property type="evidence" value="ECO:0007669"/>
    <property type="project" value="UniProtKB-KW"/>
</dbReference>
<sequence length="106" mass="12393">VRHRATRQRFAMKKINKQNLLLRNQVEQAFVERDILTFAENPFVVGLFCSFQTRRHLCMVMEYVEGGDCATLLKHIGALPLELARLYFAETVLALEYLHNYGIVHR</sequence>
<evidence type="ECO:0000256" key="2">
    <source>
        <dbReference type="ARBA" id="ARBA00022527"/>
    </source>
</evidence>
<proteinExistence type="predicted"/>
<dbReference type="PANTHER" id="PTHR24356">
    <property type="entry name" value="SERINE/THREONINE-PROTEIN KINASE"/>
    <property type="match status" value="1"/>
</dbReference>
<keyword evidence="2" id="KW-0723">Serine/threonine-protein kinase</keyword>
<evidence type="ECO:0000313" key="11">
    <source>
        <dbReference type="Proteomes" id="UP000522270"/>
    </source>
</evidence>
<keyword evidence="3" id="KW-0808">Transferase</keyword>
<keyword evidence="5 10" id="KW-0418">Kinase</keyword>
<dbReference type="Gene3D" id="3.30.200.20">
    <property type="entry name" value="Phosphorylase Kinase, domain 1"/>
    <property type="match status" value="1"/>
</dbReference>
<evidence type="ECO:0000256" key="5">
    <source>
        <dbReference type="ARBA" id="ARBA00022777"/>
    </source>
</evidence>
<dbReference type="GO" id="GO:0007010">
    <property type="term" value="P:cytoskeleton organization"/>
    <property type="evidence" value="ECO:0007669"/>
    <property type="project" value="TreeGrafter"/>
</dbReference>
<evidence type="ECO:0000256" key="8">
    <source>
        <dbReference type="ARBA" id="ARBA00048679"/>
    </source>
</evidence>
<keyword evidence="11" id="KW-1185">Reference proteome</keyword>
<dbReference type="Gene3D" id="1.10.510.10">
    <property type="entry name" value="Transferase(Phosphotransferase) domain 1"/>
    <property type="match status" value="1"/>
</dbReference>
<feature type="non-terminal residue" evidence="10">
    <location>
        <position position="1"/>
    </location>
</feature>
<evidence type="ECO:0000256" key="1">
    <source>
        <dbReference type="ARBA" id="ARBA00012513"/>
    </source>
</evidence>
<dbReference type="EMBL" id="VYZE01004740">
    <property type="protein sequence ID" value="NWU73884.1"/>
    <property type="molecule type" value="Genomic_DNA"/>
</dbReference>
<dbReference type="OrthoDB" id="2156623at2759"/>